<feature type="compositionally biased region" description="Basic and acidic residues" evidence="1">
    <location>
        <begin position="18"/>
        <end position="39"/>
    </location>
</feature>
<sequence length="191" mass="21923">MCVIRTYNLRNRNTSRTLSDKGAGKKPKSLDTRNLEASHGHISMPGKKYTNFALFSEAYAQHFKIESWKIPENIGRYLEAAFSKGSSFSSYKDITNQVIPQNEFLPRNPHFMDLSRECLIEMTGSRKKDKEQAEALNGNPNNWVWHHVEGLKLVGNNAYCNMVPAEPIFHSQRHIGAVKEYETIKSKKYKT</sequence>
<evidence type="ECO:0000313" key="2">
    <source>
        <dbReference type="EMBL" id="NMW42466.1"/>
    </source>
</evidence>
<organism evidence="2 3">
    <name type="scientific">Phocaeicola vulgatus</name>
    <name type="common">Bacteroides vulgatus</name>
    <dbReference type="NCBI Taxonomy" id="821"/>
    <lineage>
        <taxon>Bacteria</taxon>
        <taxon>Pseudomonadati</taxon>
        <taxon>Bacteroidota</taxon>
        <taxon>Bacteroidia</taxon>
        <taxon>Bacteroidales</taxon>
        <taxon>Bacteroidaceae</taxon>
        <taxon>Phocaeicola</taxon>
    </lineage>
</organism>
<dbReference type="AlphaFoldDB" id="A0A848QVW7"/>
<protein>
    <recommendedName>
        <fullName evidence="4">HNH endonuclease</fullName>
    </recommendedName>
</protein>
<dbReference type="Proteomes" id="UP000583639">
    <property type="component" value="Unassembled WGS sequence"/>
</dbReference>
<evidence type="ECO:0008006" key="4">
    <source>
        <dbReference type="Google" id="ProtNLM"/>
    </source>
</evidence>
<gene>
    <name evidence="2" type="ORF">HKQ55_20655</name>
</gene>
<dbReference type="RefSeq" id="WP_172770386.1">
    <property type="nucleotide sequence ID" value="NZ_JABDSI010000137.1"/>
</dbReference>
<proteinExistence type="predicted"/>
<name>A0A848QVW7_PHOVU</name>
<accession>A0A848QVW7</accession>
<dbReference type="EMBL" id="JABDSI010000137">
    <property type="protein sequence ID" value="NMW42466.1"/>
    <property type="molecule type" value="Genomic_DNA"/>
</dbReference>
<evidence type="ECO:0000256" key="1">
    <source>
        <dbReference type="SAM" id="MobiDB-lite"/>
    </source>
</evidence>
<evidence type="ECO:0000313" key="3">
    <source>
        <dbReference type="Proteomes" id="UP000583639"/>
    </source>
</evidence>
<reference evidence="2 3" key="1">
    <citation type="submission" date="2020-04" db="EMBL/GenBank/DDBJ databases">
        <title>A novel gut-associated lysogenic phage, Bacteroides phage BV01, alters the host transcriptome and bile acid metabolism in Bacteroides vulgatus.</title>
        <authorList>
            <person name="Campbell D.E."/>
            <person name="Ly L."/>
            <person name="Ridlon J.M."/>
            <person name="Hsiao A."/>
            <person name="Degnan P.H."/>
        </authorList>
    </citation>
    <scope>NUCLEOTIDE SEQUENCE [LARGE SCALE GENOMIC DNA]</scope>
    <source>
        <strain evidence="2 3">VPI-BV8526</strain>
    </source>
</reference>
<feature type="region of interest" description="Disordered" evidence="1">
    <location>
        <begin position="15"/>
        <end position="39"/>
    </location>
</feature>
<comment type="caution">
    <text evidence="2">The sequence shown here is derived from an EMBL/GenBank/DDBJ whole genome shotgun (WGS) entry which is preliminary data.</text>
</comment>